<keyword evidence="1" id="KW-0472">Membrane</keyword>
<dbReference type="EMBL" id="MTZU01000053">
    <property type="protein sequence ID" value="PCE30920.1"/>
    <property type="molecule type" value="Genomic_DNA"/>
</dbReference>
<evidence type="ECO:0000256" key="1">
    <source>
        <dbReference type="SAM" id="Phobius"/>
    </source>
</evidence>
<keyword evidence="1" id="KW-0812">Transmembrane</keyword>
<feature type="transmembrane region" description="Helical" evidence="1">
    <location>
        <begin position="26"/>
        <end position="48"/>
    </location>
</feature>
<evidence type="ECO:0000313" key="2">
    <source>
        <dbReference type="EMBL" id="PCE30920.1"/>
    </source>
</evidence>
<dbReference type="Proteomes" id="UP000217994">
    <property type="component" value="Unassembled WGS sequence"/>
</dbReference>
<dbReference type="Pfam" id="PF05656">
    <property type="entry name" value="DUF805"/>
    <property type="match status" value="1"/>
</dbReference>
<feature type="transmembrane region" description="Helical" evidence="1">
    <location>
        <begin position="87"/>
        <end position="107"/>
    </location>
</feature>
<sequence>MNFTDAVRSAFNQYATFEGRARRAEYWYFALLTFAVSLVCQLITMLGHDASTPALLLSVAALLISLALLVPSLAVTVRRLHDIGRSGWFLLIALIPIIGGIILLVWMCARGTEGPNRFGPDPRAAA</sequence>
<dbReference type="AlphaFoldDB" id="A0A2A4FE23"/>
<protein>
    <submittedName>
        <fullName evidence="2">DUF805 domain-containing protein</fullName>
    </submittedName>
</protein>
<accession>A0A2A4FE23</accession>
<proteinExistence type="predicted"/>
<comment type="caution">
    <text evidence="2">The sequence shown here is derived from an EMBL/GenBank/DDBJ whole genome shotgun (WGS) entry which is preliminary data.</text>
</comment>
<dbReference type="PANTHER" id="PTHR34980">
    <property type="entry name" value="INNER MEMBRANE PROTEIN-RELATED-RELATED"/>
    <property type="match status" value="1"/>
</dbReference>
<dbReference type="RefSeq" id="WP_084899744.1">
    <property type="nucleotide sequence ID" value="NZ_CP020737.1"/>
</dbReference>
<dbReference type="InterPro" id="IPR008523">
    <property type="entry name" value="DUF805"/>
</dbReference>
<feature type="transmembrane region" description="Helical" evidence="1">
    <location>
        <begin position="54"/>
        <end position="75"/>
    </location>
</feature>
<evidence type="ECO:0000313" key="3">
    <source>
        <dbReference type="Proteomes" id="UP000217994"/>
    </source>
</evidence>
<reference evidence="2 3" key="1">
    <citation type="submission" date="2017-01" db="EMBL/GenBank/DDBJ databases">
        <title>Whole-Genome Shotgun Sequencing of Two beta-Proteobacterial Species in Search of the Bulgecin Biosynthetic Cluster.</title>
        <authorList>
            <person name="Horsman M.E."/>
            <person name="Marous D.R."/>
            <person name="Li R."/>
            <person name="Oliver R.A."/>
            <person name="Byun B."/>
            <person name="Emrich S.J."/>
            <person name="Boggess B."/>
            <person name="Townsend C.A."/>
            <person name="Mobashery S."/>
        </authorList>
    </citation>
    <scope>NUCLEOTIDE SEQUENCE [LARGE SCALE GENOMIC DNA]</scope>
    <source>
        <strain evidence="2 3">ATCC 31433</strain>
    </source>
</reference>
<name>A0A2A4FE23_9BURK</name>
<gene>
    <name evidence="2" type="ORF">BZL54_18435</name>
</gene>
<dbReference type="GO" id="GO:0005886">
    <property type="term" value="C:plasma membrane"/>
    <property type="evidence" value="ECO:0007669"/>
    <property type="project" value="TreeGrafter"/>
</dbReference>
<keyword evidence="1" id="KW-1133">Transmembrane helix</keyword>
<dbReference type="PANTHER" id="PTHR34980:SF2">
    <property type="entry name" value="INNER MEMBRANE PROTEIN YHAH-RELATED"/>
    <property type="match status" value="1"/>
</dbReference>
<organism evidence="2 3">
    <name type="scientific">Burkholderia ubonensis subsp. mesacidophila</name>
    <dbReference type="NCBI Taxonomy" id="265293"/>
    <lineage>
        <taxon>Bacteria</taxon>
        <taxon>Pseudomonadati</taxon>
        <taxon>Pseudomonadota</taxon>
        <taxon>Betaproteobacteria</taxon>
        <taxon>Burkholderiales</taxon>
        <taxon>Burkholderiaceae</taxon>
        <taxon>Burkholderia</taxon>
        <taxon>Burkholderia cepacia complex</taxon>
    </lineage>
</organism>
<dbReference type="GeneID" id="69003644"/>